<dbReference type="STRING" id="883158.HMPREF9140_00464"/>
<protein>
    <recommendedName>
        <fullName evidence="2">Outer membrane protein beta-barrel domain-containing protein</fullName>
    </recommendedName>
</protein>
<feature type="chain" id="PRO_5003551948" description="Outer membrane protein beta-barrel domain-containing protein" evidence="1">
    <location>
        <begin position="19"/>
        <end position="256"/>
    </location>
</feature>
<dbReference type="EMBL" id="AGWK01000017">
    <property type="protein sequence ID" value="EHO73448.1"/>
    <property type="molecule type" value="Genomic_DNA"/>
</dbReference>
<evidence type="ECO:0000259" key="2">
    <source>
        <dbReference type="Pfam" id="PF13568"/>
    </source>
</evidence>
<proteinExistence type="predicted"/>
<dbReference type="RefSeq" id="WP_006951479.1">
    <property type="nucleotide sequence ID" value="NZ_JH594521.1"/>
</dbReference>
<dbReference type="InterPro" id="IPR025665">
    <property type="entry name" value="Beta-barrel_OMP_2"/>
</dbReference>
<name>H1Q0M6_9BACT</name>
<keyword evidence="4" id="KW-1185">Reference proteome</keyword>
<evidence type="ECO:0000313" key="3">
    <source>
        <dbReference type="EMBL" id="EHO73448.1"/>
    </source>
</evidence>
<feature type="signal peptide" evidence="1">
    <location>
        <begin position="1"/>
        <end position="18"/>
    </location>
</feature>
<dbReference type="Pfam" id="PF13568">
    <property type="entry name" value="OMP_b-brl_2"/>
    <property type="match status" value="1"/>
</dbReference>
<comment type="caution">
    <text evidence="3">The sequence shown here is derived from an EMBL/GenBank/DDBJ whole genome shotgun (WGS) entry which is preliminary data.</text>
</comment>
<feature type="domain" description="Outer membrane protein beta-barrel" evidence="2">
    <location>
        <begin position="18"/>
        <end position="233"/>
    </location>
</feature>
<evidence type="ECO:0000256" key="1">
    <source>
        <dbReference type="SAM" id="SignalP"/>
    </source>
</evidence>
<organism evidence="3 4">
    <name type="scientific">Prevotella micans F0438</name>
    <dbReference type="NCBI Taxonomy" id="883158"/>
    <lineage>
        <taxon>Bacteria</taxon>
        <taxon>Pseudomonadati</taxon>
        <taxon>Bacteroidota</taxon>
        <taxon>Bacteroidia</taxon>
        <taxon>Bacteroidales</taxon>
        <taxon>Prevotellaceae</taxon>
        <taxon>Prevotella</taxon>
    </lineage>
</organism>
<dbReference type="PATRIC" id="fig|883158.3.peg.474"/>
<dbReference type="Proteomes" id="UP000016023">
    <property type="component" value="Unassembled WGS sequence"/>
</dbReference>
<evidence type="ECO:0000313" key="4">
    <source>
        <dbReference type="Proteomes" id="UP000016023"/>
    </source>
</evidence>
<accession>H1Q0M6</accession>
<dbReference type="HOGENOM" id="CLU_093065_0_0_10"/>
<dbReference type="eggNOG" id="ENOG502ZGCS">
    <property type="taxonomic scope" value="Bacteria"/>
</dbReference>
<dbReference type="AlphaFoldDB" id="H1Q0M6"/>
<keyword evidence="1" id="KW-0732">Signal</keyword>
<sequence length="256" mass="28350">MRNKIITLLLVISAVAHAQTDRTEALILSENNGWEYEVKAGINIGGASPIPLPVEIRKVESYSPKFNGTIEGVVTKWLGAEKKWGISAGLKFEEKGMITGAQVKAYGMEIISEGSRVSGLWTGHVKTNYNSTMLTIPVMANYKLGRLWKVRAGLFASLKLDGDFTGSVSDGYLREKTPVGQKIAFTNGNSATYDFGSHLCHMQWGAQMGGTWRAFNHFTVNADLTWGFNDIFESNFKTISFKLIPIYLNLGFGYRF</sequence>
<gene>
    <name evidence="3" type="ORF">HMPREF9140_00464</name>
</gene>
<reference evidence="3 4" key="1">
    <citation type="submission" date="2011-12" db="EMBL/GenBank/DDBJ databases">
        <title>The Genome Sequence of Prevotella micans F0438.</title>
        <authorList>
            <consortium name="The Broad Institute Genome Sequencing Platform"/>
            <person name="Earl A."/>
            <person name="Ward D."/>
            <person name="Feldgarden M."/>
            <person name="Gevers D."/>
            <person name="Izard J."/>
            <person name="Baranova O.V."/>
            <person name="Blanton J.M."/>
            <person name="Wade W.G."/>
            <person name="Dewhirst F.E."/>
            <person name="Young S.K."/>
            <person name="Zeng Q."/>
            <person name="Gargeya S."/>
            <person name="Fitzgerald M."/>
            <person name="Haas B."/>
            <person name="Abouelleil A."/>
            <person name="Alvarado L."/>
            <person name="Arachchi H.M."/>
            <person name="Berlin A."/>
            <person name="Chapman S.B."/>
            <person name="Gearin G."/>
            <person name="Goldberg J."/>
            <person name="Griggs A."/>
            <person name="Gujja S."/>
            <person name="Hansen M."/>
            <person name="Heiman D."/>
            <person name="Howarth C."/>
            <person name="Larimer J."/>
            <person name="Lui A."/>
            <person name="MacDonald P.J.P."/>
            <person name="McCowen C."/>
            <person name="Montmayeur A."/>
            <person name="Murphy C."/>
            <person name="Neiman D."/>
            <person name="Pearson M."/>
            <person name="Priest M."/>
            <person name="Roberts A."/>
            <person name="Saif S."/>
            <person name="Shea T."/>
            <person name="Sisk P."/>
            <person name="Stolte C."/>
            <person name="Sykes S."/>
            <person name="Wortman J."/>
            <person name="Nusbaum C."/>
            <person name="Birren B."/>
        </authorList>
    </citation>
    <scope>NUCLEOTIDE SEQUENCE [LARGE SCALE GENOMIC DNA]</scope>
    <source>
        <strain evidence="3 4">F0438</strain>
    </source>
</reference>